<keyword evidence="1" id="KW-0472">Membrane</keyword>
<name>A0A6J5ZJF4_9ZZZZ</name>
<evidence type="ECO:0000256" key="1">
    <source>
        <dbReference type="SAM" id="Phobius"/>
    </source>
</evidence>
<evidence type="ECO:0000313" key="2">
    <source>
        <dbReference type="EMBL" id="CAB4342731.1"/>
    </source>
</evidence>
<feature type="transmembrane region" description="Helical" evidence="1">
    <location>
        <begin position="20"/>
        <end position="36"/>
    </location>
</feature>
<accession>A0A6J5ZJF4</accession>
<keyword evidence="1" id="KW-1133">Transmembrane helix</keyword>
<proteinExistence type="predicted"/>
<keyword evidence="1" id="KW-0812">Transmembrane</keyword>
<dbReference type="AlphaFoldDB" id="A0A6J5ZJF4"/>
<organism evidence="2">
    <name type="scientific">freshwater metagenome</name>
    <dbReference type="NCBI Taxonomy" id="449393"/>
    <lineage>
        <taxon>unclassified sequences</taxon>
        <taxon>metagenomes</taxon>
        <taxon>ecological metagenomes</taxon>
    </lineage>
</organism>
<reference evidence="2" key="1">
    <citation type="submission" date="2020-05" db="EMBL/GenBank/DDBJ databases">
        <authorList>
            <person name="Chiriac C."/>
            <person name="Salcher M."/>
            <person name="Ghai R."/>
            <person name="Kavagutti S V."/>
        </authorList>
    </citation>
    <scope>NUCLEOTIDE SEQUENCE</scope>
</reference>
<sequence>MFHHDARHVGRRHVGTGEAVGVDLALATLALVLLLLEQQLTDMLRAHAATEVLAKAVRRAEAALQFTEESLVGDQLLRLEFVLLLRTVDVGAERPLAAFFRRIFRRLNTVCEQLPDLAQSHPLVVVVGLGVVDVGGQRLADVGNLLLALILGKLLDVDLEPL</sequence>
<protein>
    <submittedName>
        <fullName evidence="2">Unannotated protein</fullName>
    </submittedName>
</protein>
<dbReference type="EMBL" id="CAESAN010000050">
    <property type="protein sequence ID" value="CAB4342731.1"/>
    <property type="molecule type" value="Genomic_DNA"/>
</dbReference>
<gene>
    <name evidence="2" type="ORF">UFOPK3547_00729</name>
</gene>